<sequence>MGGREDKDIQPARQRQKSRVKNKGMESPSRIANQRCSVVIKPRLLTAKTLFTRTEVGVVSTMVKRCQRRGCSGRKLD</sequence>
<protein>
    <submittedName>
        <fullName evidence="2">Uncharacterized protein</fullName>
    </submittedName>
</protein>
<dbReference type="Proteomes" id="UP000735874">
    <property type="component" value="Unassembled WGS sequence"/>
</dbReference>
<reference evidence="2" key="1">
    <citation type="submission" date="2018-10" db="EMBL/GenBank/DDBJ databases">
        <title>Effector identification in a new, highly contiguous assembly of the strawberry crown rot pathogen Phytophthora cactorum.</title>
        <authorList>
            <person name="Armitage A.D."/>
            <person name="Nellist C.F."/>
            <person name="Bates H."/>
            <person name="Vickerstaff R.J."/>
            <person name="Harrison R.J."/>
        </authorList>
    </citation>
    <scope>NUCLEOTIDE SEQUENCE</scope>
    <source>
        <strain evidence="2">15-7</strain>
    </source>
</reference>
<evidence type="ECO:0000313" key="3">
    <source>
        <dbReference type="Proteomes" id="UP000735874"/>
    </source>
</evidence>
<comment type="caution">
    <text evidence="2">The sequence shown here is derived from an EMBL/GenBank/DDBJ whole genome shotgun (WGS) entry which is preliminary data.</text>
</comment>
<dbReference type="AlphaFoldDB" id="A0A8T0XUT2"/>
<accession>A0A8T0XUT2</accession>
<feature type="compositionally biased region" description="Basic and acidic residues" evidence="1">
    <location>
        <begin position="1"/>
        <end position="10"/>
    </location>
</feature>
<evidence type="ECO:0000256" key="1">
    <source>
        <dbReference type="SAM" id="MobiDB-lite"/>
    </source>
</evidence>
<evidence type="ECO:0000313" key="2">
    <source>
        <dbReference type="EMBL" id="KAG2813869.1"/>
    </source>
</evidence>
<feature type="region of interest" description="Disordered" evidence="1">
    <location>
        <begin position="1"/>
        <end position="30"/>
    </location>
</feature>
<proteinExistence type="predicted"/>
<dbReference type="EMBL" id="RCMG01002158">
    <property type="protein sequence ID" value="KAG2813869.1"/>
    <property type="molecule type" value="Genomic_DNA"/>
</dbReference>
<gene>
    <name evidence="2" type="ORF">PC113_g23384</name>
</gene>
<organism evidence="2 3">
    <name type="scientific">Phytophthora cactorum</name>
    <dbReference type="NCBI Taxonomy" id="29920"/>
    <lineage>
        <taxon>Eukaryota</taxon>
        <taxon>Sar</taxon>
        <taxon>Stramenopiles</taxon>
        <taxon>Oomycota</taxon>
        <taxon>Peronosporomycetes</taxon>
        <taxon>Peronosporales</taxon>
        <taxon>Peronosporaceae</taxon>
        <taxon>Phytophthora</taxon>
    </lineage>
</organism>
<name>A0A8T0XUT2_9STRA</name>